<accession>A0AAU9ITG2</accession>
<dbReference type="AlphaFoldDB" id="A0AAU9ITG2"/>
<organism evidence="1 2">
    <name type="scientific">Blepharisma stoltei</name>
    <dbReference type="NCBI Taxonomy" id="1481888"/>
    <lineage>
        <taxon>Eukaryota</taxon>
        <taxon>Sar</taxon>
        <taxon>Alveolata</taxon>
        <taxon>Ciliophora</taxon>
        <taxon>Postciliodesmatophora</taxon>
        <taxon>Heterotrichea</taxon>
        <taxon>Heterotrichida</taxon>
        <taxon>Blepharismidae</taxon>
        <taxon>Blepharisma</taxon>
    </lineage>
</organism>
<gene>
    <name evidence="1" type="ORF">BSTOLATCC_MIC3876</name>
</gene>
<dbReference type="EMBL" id="CAJZBQ010000004">
    <property type="protein sequence ID" value="CAG9311588.1"/>
    <property type="molecule type" value="Genomic_DNA"/>
</dbReference>
<name>A0AAU9ITG2_9CILI</name>
<sequence length="465" mass="53057">MILNNSISFSPKTIYKRSAFQAGALNCDSETDACNKVEFLKSQGVGCTWAAISYKTPSTENFYEEETGAGEKLLTLINRMGIKNIVLGVRIWKDGDLPQHDIYRIMIAKAKELIVDLFSKTEKDQAIPQISRLKQFTINFSQNIESSLNSSKIISSTREQTSRLDFDKEKIKLHKVLLKITDLEIKQLREYMYHPIISKILLALLCLIQKSKPNNILLKNLLDSKSPRTILLSLDPSNLSKIQIKRANNILDKIGDTKPSNLSKISHCGSLLLQYVQTVLSLTSQQIFQTQLNFDSSDTFSFPSIHKNIKKLSIDQDITKTGAFLPSKQMVFSFDADLKPQEIPEPSESEEEIPEPTGAEALRDLSKQCQDSGDEGEYLLDENEQFLDERFKQARIHRLEEEKLIKKLLKKDKEKINAESSIPENLTEEDIVGYLKTEKLDNQPLEFLLKFVDKLREKRENHTLG</sequence>
<keyword evidence="2" id="KW-1185">Reference proteome</keyword>
<dbReference type="Proteomes" id="UP001162131">
    <property type="component" value="Unassembled WGS sequence"/>
</dbReference>
<evidence type="ECO:0000313" key="2">
    <source>
        <dbReference type="Proteomes" id="UP001162131"/>
    </source>
</evidence>
<evidence type="ECO:0000313" key="1">
    <source>
        <dbReference type="EMBL" id="CAG9311588.1"/>
    </source>
</evidence>
<protein>
    <submittedName>
        <fullName evidence="1">Uncharacterized protein</fullName>
    </submittedName>
</protein>
<comment type="caution">
    <text evidence="1">The sequence shown here is derived from an EMBL/GenBank/DDBJ whole genome shotgun (WGS) entry which is preliminary data.</text>
</comment>
<reference evidence="1" key="1">
    <citation type="submission" date="2021-09" db="EMBL/GenBank/DDBJ databases">
        <authorList>
            <consortium name="AG Swart"/>
            <person name="Singh M."/>
            <person name="Singh A."/>
            <person name="Seah K."/>
            <person name="Emmerich C."/>
        </authorList>
    </citation>
    <scope>NUCLEOTIDE SEQUENCE</scope>
    <source>
        <strain evidence="1">ATCC30299</strain>
    </source>
</reference>
<proteinExistence type="predicted"/>